<dbReference type="InterPro" id="IPR003395">
    <property type="entry name" value="RecF/RecN/SMC_N"/>
</dbReference>
<evidence type="ECO:0000256" key="1">
    <source>
        <dbReference type="ARBA" id="ARBA00004123"/>
    </source>
</evidence>
<feature type="coiled-coil region" evidence="8">
    <location>
        <begin position="1021"/>
        <end position="1062"/>
    </location>
</feature>
<organism evidence="10 11">
    <name type="scientific">Cotesia congregata</name>
    <name type="common">Parasitoid wasp</name>
    <name type="synonym">Apanteles congregatus</name>
    <dbReference type="NCBI Taxonomy" id="51543"/>
    <lineage>
        <taxon>Eukaryota</taxon>
        <taxon>Metazoa</taxon>
        <taxon>Ecdysozoa</taxon>
        <taxon>Arthropoda</taxon>
        <taxon>Hexapoda</taxon>
        <taxon>Insecta</taxon>
        <taxon>Pterygota</taxon>
        <taxon>Neoptera</taxon>
        <taxon>Endopterygota</taxon>
        <taxon>Hymenoptera</taxon>
        <taxon>Apocrita</taxon>
        <taxon>Ichneumonoidea</taxon>
        <taxon>Braconidae</taxon>
        <taxon>Microgastrinae</taxon>
        <taxon>Cotesia</taxon>
    </lineage>
</organism>
<dbReference type="GO" id="GO:0003677">
    <property type="term" value="F:DNA binding"/>
    <property type="evidence" value="ECO:0007669"/>
    <property type="project" value="TreeGrafter"/>
</dbReference>
<dbReference type="Gene3D" id="3.30.70.1620">
    <property type="match status" value="1"/>
</dbReference>
<evidence type="ECO:0000259" key="9">
    <source>
        <dbReference type="SMART" id="SM00968"/>
    </source>
</evidence>
<dbReference type="SUPFAM" id="SSF75553">
    <property type="entry name" value="Smc hinge domain"/>
    <property type="match status" value="1"/>
</dbReference>
<feature type="coiled-coil region" evidence="8">
    <location>
        <begin position="803"/>
        <end position="902"/>
    </location>
</feature>
<evidence type="ECO:0000313" key="10">
    <source>
        <dbReference type="EMBL" id="CAG5090215.1"/>
    </source>
</evidence>
<evidence type="ECO:0000256" key="2">
    <source>
        <dbReference type="ARBA" id="ARBA00022618"/>
    </source>
</evidence>
<dbReference type="InterPro" id="IPR036277">
    <property type="entry name" value="SMC_hinge_sf"/>
</dbReference>
<dbReference type="GO" id="GO:0005524">
    <property type="term" value="F:ATP binding"/>
    <property type="evidence" value="ECO:0007669"/>
    <property type="project" value="InterPro"/>
</dbReference>
<keyword evidence="3" id="KW-0498">Mitosis</keyword>
<name>A0A8J2HAM1_COTCN</name>
<dbReference type="AlphaFoldDB" id="A0A8J2HAM1"/>
<feature type="coiled-coil region" evidence="8">
    <location>
        <begin position="717"/>
        <end position="779"/>
    </location>
</feature>
<dbReference type="Proteomes" id="UP000786811">
    <property type="component" value="Unassembled WGS sequence"/>
</dbReference>
<dbReference type="Pfam" id="PF02463">
    <property type="entry name" value="SMC_N"/>
    <property type="match status" value="1"/>
</dbReference>
<dbReference type="Gene3D" id="3.40.50.300">
    <property type="entry name" value="P-loop containing nucleotide triphosphate hydrolases"/>
    <property type="match status" value="2"/>
</dbReference>
<dbReference type="GO" id="GO:0005634">
    <property type="term" value="C:nucleus"/>
    <property type="evidence" value="ECO:0007669"/>
    <property type="project" value="UniProtKB-SubCell"/>
</dbReference>
<feature type="coiled-coil region" evidence="8">
    <location>
        <begin position="238"/>
        <end position="461"/>
    </location>
</feature>
<proteinExistence type="inferred from homology"/>
<evidence type="ECO:0000256" key="5">
    <source>
        <dbReference type="ARBA" id="ARBA00023242"/>
    </source>
</evidence>
<evidence type="ECO:0000256" key="7">
    <source>
        <dbReference type="PIRNR" id="PIRNR005719"/>
    </source>
</evidence>
<dbReference type="GO" id="GO:0051301">
    <property type="term" value="P:cell division"/>
    <property type="evidence" value="ECO:0007669"/>
    <property type="project" value="UniProtKB-KW"/>
</dbReference>
<keyword evidence="4 8" id="KW-0175">Coiled coil</keyword>
<evidence type="ECO:0000256" key="3">
    <source>
        <dbReference type="ARBA" id="ARBA00022776"/>
    </source>
</evidence>
<dbReference type="InterPro" id="IPR024704">
    <property type="entry name" value="SMC"/>
</dbReference>
<sequence>MMESAILNTKISRLEISFFKSFAGVNKIYPFELLNGVYGLNGSGKSNFLDAFAFCFNENLRKLRIRNAKQLIHIHADESEKTYVKCTFSFADLTEKSFTKEIVGSSFNYSIDDQEVEEKTYVQELINIGINIKNNIIVYQEDIQAIASLNGKNLTNLFERVSGSISFRRDYQSLLSQVEQARLDGKKSFNNKKELLTTQKRLRDISKTNRISHGLQEHYEKYLKKFILANLYILDVNIKTAEKNIQKLLKIKEKKENKIKERERILKELQKNIESSEKKIEKYELQASVNFSKKTTVRANFEELNEQIVKDKKKIESAKKNLEKAQEFDESRAKAIKELEDALKIENEKKKEYLDASNHDPDYWEKMEQQENEYQRLKTIVSEKNVAIIQALDILEYRRRGFDNQMENFHRQLNDLNNKLEMQIKLLSNNESGLKEIVNKIKEIEKESEEVRQDVNKLKMDTETSEKQRIELMTKLDEIDEKIHSLKLDKSQIQIAKWEEETLEYLKKTVKGVFGRMYQVCEPIHNRYKIPMAKVFGHFFSAIIVDTRKTAMKCVEILEQSCLTYEKFLPLDSLDAPVLQERLRDPSLYDSINNVKLLYDVLQFPTEISRAVLFVTKNTLVCELSKEANHVAYDLKSKNKHNCVSLDGTFYKTNGSFSGGKSSISKRVQLIDSQMSENLKTRKKEIMNAIKEGQKYLDNQSELKSLESKQNNLNWKIKYLKDAYNKMESECNELKESISKLTDEKKHLQLQCDEIQKELDKVHLECQELQNQNASIENKIYQDFCKNLGIKCISEYLNQSRLQEEKKSNLRKIKEQIERIESCIEYESNKNTSNNVKRWSDVVKNLENDLLDKKTTMKGLEKDLQALEKEEQLDKQKLDPLIEELNINVTELKKLRADIEKDKNSIPQLLSQIQNPSENGATLKADFHDWILRAKNEMIELPLLENDISLNDLYELIESVEPEDYDSQKLEEIYNLEQNLCFNYESLLEDSADGGNIDELLKVYEDELASLRQKLIAMPTSSTVESELDEVKKKIDQLNKEHREHLKELKKLTSEFEKVKKLRYDTFMESFESIREKLGAVYKKITGRNSAQAFLLTVNPEEPYLDEIKFKFVPPNKQNRGPVEPSGGEKTLAALSLLFSIHGDQHVPILLLDEIDADLDKKNVNNVIKYLNEAKKDQQIIFISHNDSVIKCADRVSGFYAATKSDHSKRTIYVSLDLNKYKNN</sequence>
<dbReference type="GO" id="GO:0007062">
    <property type="term" value="P:sister chromatid cohesion"/>
    <property type="evidence" value="ECO:0007669"/>
    <property type="project" value="TreeGrafter"/>
</dbReference>
<dbReference type="GO" id="GO:0016887">
    <property type="term" value="F:ATP hydrolysis activity"/>
    <property type="evidence" value="ECO:0007669"/>
    <property type="project" value="InterPro"/>
</dbReference>
<feature type="domain" description="SMC hinge" evidence="9">
    <location>
        <begin position="511"/>
        <end position="632"/>
    </location>
</feature>
<keyword evidence="5 7" id="KW-0539">Nucleus</keyword>
<dbReference type="Gene3D" id="1.20.1060.20">
    <property type="match status" value="1"/>
</dbReference>
<dbReference type="SMART" id="SM00968">
    <property type="entry name" value="SMC_hinge"/>
    <property type="match status" value="1"/>
</dbReference>
<evidence type="ECO:0000313" key="11">
    <source>
        <dbReference type="Proteomes" id="UP000786811"/>
    </source>
</evidence>
<dbReference type="PANTHER" id="PTHR18937:SF12">
    <property type="entry name" value="STRUCTURAL MAINTENANCE OF CHROMOSOMES PROTEIN"/>
    <property type="match status" value="1"/>
</dbReference>
<keyword evidence="11" id="KW-1185">Reference proteome</keyword>
<protein>
    <recommendedName>
        <fullName evidence="7">Structural maintenance of chromosomes protein</fullName>
    </recommendedName>
</protein>
<comment type="similarity">
    <text evidence="7">Belongs to the SMC family.</text>
</comment>
<dbReference type="Pfam" id="PF06470">
    <property type="entry name" value="SMC_hinge"/>
    <property type="match status" value="1"/>
</dbReference>
<evidence type="ECO:0000256" key="4">
    <source>
        <dbReference type="ARBA" id="ARBA00023054"/>
    </source>
</evidence>
<dbReference type="SUPFAM" id="SSF52540">
    <property type="entry name" value="P-loop containing nucleoside triphosphate hydrolases"/>
    <property type="match status" value="1"/>
</dbReference>
<accession>A0A8J2HAM1</accession>
<dbReference type="EMBL" id="CAJNRD030001119">
    <property type="protein sequence ID" value="CAG5090215.1"/>
    <property type="molecule type" value="Genomic_DNA"/>
</dbReference>
<dbReference type="PIRSF" id="PIRSF005719">
    <property type="entry name" value="SMC"/>
    <property type="match status" value="1"/>
</dbReference>
<gene>
    <name evidence="10" type="ORF">HICCMSTLAB_LOCUS5537</name>
</gene>
<evidence type="ECO:0000256" key="8">
    <source>
        <dbReference type="SAM" id="Coils"/>
    </source>
</evidence>
<dbReference type="InterPro" id="IPR010935">
    <property type="entry name" value="SMC_hinge"/>
</dbReference>
<dbReference type="GO" id="GO:0008278">
    <property type="term" value="C:cohesin complex"/>
    <property type="evidence" value="ECO:0007669"/>
    <property type="project" value="TreeGrafter"/>
</dbReference>
<comment type="subcellular location">
    <subcellularLocation>
        <location evidence="1 7">Nucleus</location>
    </subcellularLocation>
</comment>
<reference evidence="10" key="1">
    <citation type="submission" date="2021-04" db="EMBL/GenBank/DDBJ databases">
        <authorList>
            <person name="Chebbi M.A.C M."/>
        </authorList>
    </citation>
    <scope>NUCLEOTIDE SEQUENCE</scope>
</reference>
<evidence type="ECO:0000256" key="6">
    <source>
        <dbReference type="ARBA" id="ARBA00023306"/>
    </source>
</evidence>
<keyword evidence="2" id="KW-0132">Cell division</keyword>
<dbReference type="OrthoDB" id="7673698at2759"/>
<keyword evidence="6" id="KW-0131">Cell cycle</keyword>
<dbReference type="PANTHER" id="PTHR18937">
    <property type="entry name" value="STRUCTURAL MAINTENANCE OF CHROMOSOMES SMC FAMILY MEMBER"/>
    <property type="match status" value="1"/>
</dbReference>
<comment type="caution">
    <text evidence="10">The sequence shown here is derived from an EMBL/GenBank/DDBJ whole genome shotgun (WGS) entry which is preliminary data.</text>
</comment>
<dbReference type="InterPro" id="IPR027417">
    <property type="entry name" value="P-loop_NTPase"/>
</dbReference>